<dbReference type="CDD" id="cd01949">
    <property type="entry name" value="GGDEF"/>
    <property type="match status" value="1"/>
</dbReference>
<organism evidence="2 3">
    <name type="scientific">Mycolicibacterium chubuense (strain NBB4)</name>
    <name type="common">Mycobacterium chubuense</name>
    <dbReference type="NCBI Taxonomy" id="710421"/>
    <lineage>
        <taxon>Bacteria</taxon>
        <taxon>Bacillati</taxon>
        <taxon>Actinomycetota</taxon>
        <taxon>Actinomycetes</taxon>
        <taxon>Mycobacteriales</taxon>
        <taxon>Mycobacteriaceae</taxon>
        <taxon>Mycolicibacterium</taxon>
    </lineage>
</organism>
<keyword evidence="3" id="KW-1185">Reference proteome</keyword>
<dbReference type="InterPro" id="IPR000160">
    <property type="entry name" value="GGDEF_dom"/>
</dbReference>
<dbReference type="PATRIC" id="fig|710421.3.peg.1961"/>
<dbReference type="HOGENOM" id="CLU_000445_11_4_11"/>
<dbReference type="Gene3D" id="3.30.450.20">
    <property type="entry name" value="PAS domain"/>
    <property type="match status" value="3"/>
</dbReference>
<dbReference type="eggNOG" id="COG5000">
    <property type="taxonomic scope" value="Bacteria"/>
</dbReference>
<dbReference type="PANTHER" id="PTHR44757">
    <property type="entry name" value="DIGUANYLATE CYCLASE DGCP"/>
    <property type="match status" value="1"/>
</dbReference>
<feature type="domain" description="GGDEF" evidence="1">
    <location>
        <begin position="406"/>
        <end position="537"/>
    </location>
</feature>
<dbReference type="Pfam" id="PF00989">
    <property type="entry name" value="PAS"/>
    <property type="match status" value="1"/>
</dbReference>
<dbReference type="InterPro" id="IPR029787">
    <property type="entry name" value="Nucleotide_cyclase"/>
</dbReference>
<dbReference type="CDD" id="cd00130">
    <property type="entry name" value="PAS"/>
    <property type="match status" value="2"/>
</dbReference>
<evidence type="ECO:0000313" key="3">
    <source>
        <dbReference type="Proteomes" id="UP000006057"/>
    </source>
</evidence>
<sequence>MGNRLADENSPPDVDPVEERYRRLVDHSPDPMCVHAQGRVVYVNPAGVRGIGADSAEQLVGRWITDFVHPDSVGPMLERIGALRVQGDSSPASEAVMLRLDGSPIEVEAVSVLTAWNGEPAYQVIFRDLTVEKAAEAALRYQAALLNHVSDAIIATTADGVVTSWNPAAEAVYRRPAARALRLPIGEVVDADIDLARIVADGGVTHATHRAADGSPINVRMSVTRMDDGYVLLCSDYTAQRRAEVHFQSVVRSLYDGVIVLDRRGTPQSMNPAARRILRIPSGNLEEGLRRGVISFPVYEAGGAKLTDDTQSILKSLFSQAPIENTVIGLDRADGTRVWLSVNCCLLDLADPDHSDLLISFSDITEEHNTKAHLTYQALHDPLTGLPNRAEIEAQIDRVVRSTAGTPTAVLFIDLDDLKAINDDLGHHAGDIVLKEAAQRLQNSLRTEDFIGRLSGDEFVVLLHGSVDESTLRQIIARMQAALSAPVLIDDTPRAVSASIGVTEVAVGDRREAAKVLQDADADMYRAKMRRKNKPSA</sequence>
<reference evidence="2 3" key="1">
    <citation type="submission" date="2012-06" db="EMBL/GenBank/DDBJ databases">
        <title>Complete sequence of chromosome of Mycobacterium chubuense NBB4.</title>
        <authorList>
            <consortium name="US DOE Joint Genome Institute"/>
            <person name="Lucas S."/>
            <person name="Han J."/>
            <person name="Lapidus A."/>
            <person name="Cheng J.-F."/>
            <person name="Goodwin L."/>
            <person name="Pitluck S."/>
            <person name="Peters L."/>
            <person name="Mikhailova N."/>
            <person name="Teshima H."/>
            <person name="Detter J.C."/>
            <person name="Han C."/>
            <person name="Tapia R."/>
            <person name="Land M."/>
            <person name="Hauser L."/>
            <person name="Kyrpides N."/>
            <person name="Ivanova N."/>
            <person name="Pagani I."/>
            <person name="Mattes T."/>
            <person name="Holmes A."/>
            <person name="Rutledge P."/>
            <person name="Paulsen I."/>
            <person name="Coleman N."/>
            <person name="Woyke T."/>
        </authorList>
    </citation>
    <scope>NUCLEOTIDE SEQUENCE [LARGE SCALE GENOMIC DNA]</scope>
    <source>
        <strain evidence="2 3">NBB4</strain>
    </source>
</reference>
<dbReference type="InterPro" id="IPR000014">
    <property type="entry name" value="PAS"/>
</dbReference>
<dbReference type="AlphaFoldDB" id="I4BHI7"/>
<dbReference type="Proteomes" id="UP000006057">
    <property type="component" value="Chromosome"/>
</dbReference>
<dbReference type="SUPFAM" id="SSF55073">
    <property type="entry name" value="Nucleotide cyclase"/>
    <property type="match status" value="1"/>
</dbReference>
<dbReference type="NCBIfam" id="TIGR00254">
    <property type="entry name" value="GGDEF"/>
    <property type="match status" value="1"/>
</dbReference>
<dbReference type="KEGG" id="mcb:Mycch_1959"/>
<dbReference type="Gene3D" id="3.30.70.270">
    <property type="match status" value="1"/>
</dbReference>
<dbReference type="SMART" id="SM00091">
    <property type="entry name" value="PAS"/>
    <property type="match status" value="3"/>
</dbReference>
<accession>I4BHI7</accession>
<dbReference type="InterPro" id="IPR035965">
    <property type="entry name" value="PAS-like_dom_sf"/>
</dbReference>
<dbReference type="Pfam" id="PF13188">
    <property type="entry name" value="PAS_8"/>
    <property type="match status" value="2"/>
</dbReference>
<evidence type="ECO:0000313" key="2">
    <source>
        <dbReference type="EMBL" id="AFM16744.1"/>
    </source>
</evidence>
<dbReference type="InterPro" id="IPR052155">
    <property type="entry name" value="Biofilm_reg_signaling"/>
</dbReference>
<proteinExistence type="predicted"/>
<dbReference type="Pfam" id="PF00990">
    <property type="entry name" value="GGDEF"/>
    <property type="match status" value="1"/>
</dbReference>
<gene>
    <name evidence="2" type="ordered locus">Mycch_1959</name>
</gene>
<dbReference type="SUPFAM" id="SSF55785">
    <property type="entry name" value="PYP-like sensor domain (PAS domain)"/>
    <property type="match status" value="3"/>
</dbReference>
<dbReference type="eggNOG" id="COG2199">
    <property type="taxonomic scope" value="Bacteria"/>
</dbReference>
<name>I4BHI7_MYCCN</name>
<dbReference type="EMBL" id="CP003053">
    <property type="protein sequence ID" value="AFM16744.1"/>
    <property type="molecule type" value="Genomic_DNA"/>
</dbReference>
<dbReference type="PROSITE" id="PS50887">
    <property type="entry name" value="GGDEF"/>
    <property type="match status" value="1"/>
</dbReference>
<dbReference type="NCBIfam" id="TIGR00229">
    <property type="entry name" value="sensory_box"/>
    <property type="match status" value="1"/>
</dbReference>
<dbReference type="STRING" id="710421.Mycch_1959"/>
<dbReference type="InterPro" id="IPR043128">
    <property type="entry name" value="Rev_trsase/Diguanyl_cyclase"/>
</dbReference>
<evidence type="ECO:0000259" key="1">
    <source>
        <dbReference type="PROSITE" id="PS50887"/>
    </source>
</evidence>
<dbReference type="SMART" id="SM00267">
    <property type="entry name" value="GGDEF"/>
    <property type="match status" value="1"/>
</dbReference>
<dbReference type="PANTHER" id="PTHR44757:SF2">
    <property type="entry name" value="BIOFILM ARCHITECTURE MAINTENANCE PROTEIN MBAA"/>
    <property type="match status" value="1"/>
</dbReference>
<protein>
    <submittedName>
        <fullName evidence="2">PAS domain S-box/diguanylate cyclase (GGDEF) domain-containing protein</fullName>
    </submittedName>
</protein>
<dbReference type="InterPro" id="IPR013767">
    <property type="entry name" value="PAS_fold"/>
</dbReference>